<keyword evidence="4" id="KW-1185">Reference proteome</keyword>
<dbReference type="RefSeq" id="WP_014254023.1">
    <property type="nucleotide sequence ID" value="NC_016627.1"/>
</dbReference>
<accession>G8LUQ2</accession>
<proteinExistence type="predicted"/>
<evidence type="ECO:0000259" key="2">
    <source>
        <dbReference type="Pfam" id="PF14297"/>
    </source>
</evidence>
<dbReference type="Pfam" id="PF14297">
    <property type="entry name" value="Lin1244_N"/>
    <property type="match status" value="1"/>
</dbReference>
<dbReference type="Proteomes" id="UP000005435">
    <property type="component" value="Chromosome"/>
</dbReference>
<dbReference type="STRING" id="720554.Clocl_0687"/>
<reference evidence="4" key="1">
    <citation type="submission" date="2011-12" db="EMBL/GenBank/DDBJ databases">
        <title>Complete sequence of Clostridium clariflavum DSM 19732.</title>
        <authorList>
            <consortium name="US DOE Joint Genome Institute"/>
            <person name="Lucas S."/>
            <person name="Han J."/>
            <person name="Lapidus A."/>
            <person name="Cheng J.-F."/>
            <person name="Goodwin L."/>
            <person name="Pitluck S."/>
            <person name="Peters L."/>
            <person name="Teshima H."/>
            <person name="Detter J.C."/>
            <person name="Han C."/>
            <person name="Tapia R."/>
            <person name="Land M."/>
            <person name="Hauser L."/>
            <person name="Kyrpides N."/>
            <person name="Ivanova N."/>
            <person name="Pagani I."/>
            <person name="Kitzmiller T."/>
            <person name="Lynd L."/>
            <person name="Izquierdo J."/>
            <person name="Woyke T."/>
        </authorList>
    </citation>
    <scope>NUCLEOTIDE SEQUENCE [LARGE SCALE GENOMIC DNA]</scope>
    <source>
        <strain evidence="4">DSM 19732 / NBRC 101661 / EBR45</strain>
    </source>
</reference>
<organism evidence="3 4">
    <name type="scientific">Acetivibrio clariflavus (strain DSM 19732 / NBRC 101661 / EBR45)</name>
    <name type="common">Clostridium clariflavum</name>
    <dbReference type="NCBI Taxonomy" id="720554"/>
    <lineage>
        <taxon>Bacteria</taxon>
        <taxon>Bacillati</taxon>
        <taxon>Bacillota</taxon>
        <taxon>Clostridia</taxon>
        <taxon>Eubacteriales</taxon>
        <taxon>Oscillospiraceae</taxon>
        <taxon>Acetivibrio</taxon>
    </lineage>
</organism>
<dbReference type="HOGENOM" id="CLU_074315_1_2_9"/>
<dbReference type="EMBL" id="CP003065">
    <property type="protein sequence ID" value="AEV67392.1"/>
    <property type="molecule type" value="Genomic_DNA"/>
</dbReference>
<evidence type="ECO:0000313" key="4">
    <source>
        <dbReference type="Proteomes" id="UP000005435"/>
    </source>
</evidence>
<reference evidence="3 4" key="2">
    <citation type="journal article" date="2012" name="Stand. Genomic Sci.">
        <title>Complete Genome Sequence of Clostridium clariflavum DSM 19732.</title>
        <authorList>
            <person name="Izquierdo J.A."/>
            <person name="Goodwin L."/>
            <person name="Davenport K.W."/>
            <person name="Teshima H."/>
            <person name="Bruce D."/>
            <person name="Detter C."/>
            <person name="Tapia R."/>
            <person name="Han S."/>
            <person name="Land M."/>
            <person name="Hauser L."/>
            <person name="Jeffries C.D."/>
            <person name="Han J."/>
            <person name="Pitluck S."/>
            <person name="Nolan M."/>
            <person name="Chen A."/>
            <person name="Huntemann M."/>
            <person name="Mavromatis K."/>
            <person name="Mikhailova N."/>
            <person name="Liolios K."/>
            <person name="Woyke T."/>
            <person name="Lynd L.R."/>
        </authorList>
    </citation>
    <scope>NUCLEOTIDE SEQUENCE [LARGE SCALE GENOMIC DNA]</scope>
    <source>
        <strain evidence="4">DSM 19732 / NBRC 101661 / EBR45</strain>
    </source>
</reference>
<dbReference type="KEGG" id="ccl:Clocl_0687"/>
<dbReference type="InterPro" id="IPR025400">
    <property type="entry name" value="Lin1244/Lin1753-like_N"/>
</dbReference>
<evidence type="ECO:0000313" key="3">
    <source>
        <dbReference type="EMBL" id="AEV67392.1"/>
    </source>
</evidence>
<feature type="domain" description="Lin1244/Lin1753-like N-terminal" evidence="2">
    <location>
        <begin position="4"/>
        <end position="92"/>
    </location>
</feature>
<feature type="region of interest" description="Disordered" evidence="1">
    <location>
        <begin position="108"/>
        <end position="138"/>
    </location>
</feature>
<name>G8LUQ2_ACECE</name>
<protein>
    <recommendedName>
        <fullName evidence="2">Lin1244/Lin1753-like N-terminal domain-containing protein</fullName>
    </recommendedName>
</protein>
<dbReference type="eggNOG" id="COG1403">
    <property type="taxonomic scope" value="Bacteria"/>
</dbReference>
<gene>
    <name evidence="3" type="ordered locus">Clocl_0687</name>
</gene>
<dbReference type="OrthoDB" id="1821976at2"/>
<evidence type="ECO:0000256" key="1">
    <source>
        <dbReference type="SAM" id="MobiDB-lite"/>
    </source>
</evidence>
<dbReference type="AlphaFoldDB" id="G8LUQ2"/>
<sequence>MALYFSHDSNAVTDPKVLDMRADYGMEGYGVFWAIVELLCKESEYKLPYAKSTFRAIKTLCFPSFEVEKFINDCIEEYKLFECDGEYFWSNSLLRRMNMMDEVSKARSEAGKKGAASRWNNNKNSKKTDDNGNDIANEWQSHNNAIDNVSQSHGNDIANEWQSHSCAIANDGNKNKIKENKEKEIKTNQNTIPLDPPEGECGGVVSDDIAIQEDTSSKKCKRSRKVSTDDPLFNQFWEAYPKKVGKKEAAKAWDKLKPDGNLFSIIISAIERLKKSPQWTKEGGQYIPYPATFLNGERWNDEYTIPNIVTRNDDLDEFF</sequence>